<evidence type="ECO:0000256" key="3">
    <source>
        <dbReference type="ARBA" id="ARBA00022777"/>
    </source>
</evidence>
<name>A0AAD9JE21_9ANNE</name>
<dbReference type="InterPro" id="IPR000850">
    <property type="entry name" value="Adenylat/UMP-CMP_kin"/>
</dbReference>
<feature type="compositionally biased region" description="Pro residues" evidence="4">
    <location>
        <begin position="358"/>
        <end position="370"/>
    </location>
</feature>
<dbReference type="HAMAP" id="MF_00235">
    <property type="entry name" value="Adenylate_kinase_Adk"/>
    <property type="match status" value="2"/>
</dbReference>
<dbReference type="GO" id="GO:0006139">
    <property type="term" value="P:nucleobase-containing compound metabolic process"/>
    <property type="evidence" value="ECO:0007669"/>
    <property type="project" value="InterPro"/>
</dbReference>
<feature type="region of interest" description="Disordered" evidence="4">
    <location>
        <begin position="349"/>
        <end position="392"/>
    </location>
</feature>
<feature type="compositionally biased region" description="Polar residues" evidence="4">
    <location>
        <begin position="133"/>
        <end position="144"/>
    </location>
</feature>
<gene>
    <name evidence="5" type="ORF">LSH36_373g02088</name>
</gene>
<keyword evidence="2" id="KW-0547">Nucleotide-binding</keyword>
<dbReference type="InterPro" id="IPR033690">
    <property type="entry name" value="Adenylat_kinase_CS"/>
</dbReference>
<keyword evidence="1" id="KW-0808">Transferase</keyword>
<dbReference type="PROSITE" id="PS00113">
    <property type="entry name" value="ADENYLATE_KINASE"/>
    <property type="match status" value="1"/>
</dbReference>
<sequence length="1295" mass="143897">MTTADAKAYLAKREIPQLFESLMTGLMYYRPDDHITYLQDCLRKVKEQGVESVRWNLFIEQRRKTPLPPISSDGRLSRLNRENSFITESKSEEPRSFDDKGAPLPPISDSYHRGTKVQDTSSRGTPGGPASGGTWQQTSGKRLSSMPTCPIALVMGGPGSGRATQCKRLIERYNGWVHLSIGDLLRDQIFNTASADVKWEAIGQLIQKGEMAPEDVTVDLLKTALMKHKNAKGIILEGFPRTLEQLTQLESVLGDVDLVFVLDCEEAYLQQRLLQRGHHTGRVDDNMKAIANRIIFFKEHTLPVIKHFDDQGKVVIIDGDRDVDEIFYDLSLLFDHTFYTGYGDGIASQPQGGAATGPHPPSGAKPPSPRPGSTRYTRSRNQDTRPDSGFRNVPRFLELDVPDSGRNGNMSDARLIIMLGGPGINRLDVAKKLSAKQDDTVVISAGQLLRSAVSNGKMAPDDDAIKLVVKAIQEQKDAKEIIVEGFPRNKIQVEALNTQIGGINAVVLLDTERDFMEQQLRNRGLKQDEIDRKIAYFKYNTLPIVAYFDDLQRLIVVNAEQGDNGLLLELAAALQRLGLEHDVGDLAAAVPGTVPSIQKLEVSVTDKGRQGAAPQCPIISLIGSPGTGVETYCKQLEEKFSGFVHARHISDVLNKTDVRGIILENYPSNKSQIEEFNEKMGGMDCVIVLDCEEDFAKNKAGSKLDELESYKTETLPSLAHYEEQNKLEYVNAQNKEDEVFSYLCKVIEELMDKKNERSSPKPSVNKLDITMVDTGRKQDLPDVPIVSVIGNTDVYCKTAAEGIPGVKYMKCDSVSDVTDVLKSSSDLSGLILENFPLNQAHFEEFNDKIGGMTGVVMLDASEQFLKQKGVSDEMLHTLQHDVFPIVAHYEDLGKMEYLDSEQDEKTVLDALSHTLSSLLVPKEMFWESHIFFVPVCWTNNLTQQEGFDELIVVSQAHVTGHHGNTDYLRQLKTETSGDQQIQDSLDDLITPVTAVITGDKGNPKYAEELKMLSDLKNHKVIFVLGGPGSGKGTQCDKIVEKYGYTHLSTGDLLRDEVASGSERGKQLTAIMEKGELVPLSLSGILQKSNKATFGALRPKESIGNFLNELPSKEQGLPADLQAVCQNYTEAQTRGCFCLCQYIYIFRQAIDIFRHVVGVALIRNTTEALDPVETVLQLLKDAMLRAAPKSKGFLIDGYPRELDQGLKFENEVAPVTGVLYFEVSDDTMKVRLLKRGETSGRVDDNEETIAKRLKTFHNHTQPVIDHYAKQNKVKQIHAEGTIDEIFAKVTDYLDKL</sequence>
<dbReference type="SUPFAM" id="SSF47391">
    <property type="entry name" value="Dimerization-anchoring domain of cAMP-dependent PK regulatory subunit"/>
    <property type="match status" value="1"/>
</dbReference>
<dbReference type="PANTHER" id="PTHR23359">
    <property type="entry name" value="NUCLEOTIDE KINASE"/>
    <property type="match status" value="1"/>
</dbReference>
<organism evidence="5 6">
    <name type="scientific">Paralvinella palmiformis</name>
    <dbReference type="NCBI Taxonomy" id="53620"/>
    <lineage>
        <taxon>Eukaryota</taxon>
        <taxon>Metazoa</taxon>
        <taxon>Spiralia</taxon>
        <taxon>Lophotrochozoa</taxon>
        <taxon>Annelida</taxon>
        <taxon>Polychaeta</taxon>
        <taxon>Sedentaria</taxon>
        <taxon>Canalipalpata</taxon>
        <taxon>Terebellida</taxon>
        <taxon>Terebelliformia</taxon>
        <taxon>Alvinellidae</taxon>
        <taxon>Paralvinella</taxon>
    </lineage>
</organism>
<evidence type="ECO:0000256" key="4">
    <source>
        <dbReference type="SAM" id="MobiDB-lite"/>
    </source>
</evidence>
<reference evidence="5" key="1">
    <citation type="journal article" date="2023" name="Mol. Biol. Evol.">
        <title>Third-Generation Sequencing Reveals the Adaptive Role of the Epigenome in Three Deep-Sea Polychaetes.</title>
        <authorList>
            <person name="Perez M."/>
            <person name="Aroh O."/>
            <person name="Sun Y."/>
            <person name="Lan Y."/>
            <person name="Juniper S.K."/>
            <person name="Young C.R."/>
            <person name="Angers B."/>
            <person name="Qian P.Y."/>
        </authorList>
    </citation>
    <scope>NUCLEOTIDE SEQUENCE</scope>
    <source>
        <strain evidence="5">P08H-3</strain>
    </source>
</reference>
<accession>A0AAD9JE21</accession>
<keyword evidence="6" id="KW-1185">Reference proteome</keyword>
<evidence type="ECO:0008006" key="7">
    <source>
        <dbReference type="Google" id="ProtNLM"/>
    </source>
</evidence>
<dbReference type="GO" id="GO:0005524">
    <property type="term" value="F:ATP binding"/>
    <property type="evidence" value="ECO:0007669"/>
    <property type="project" value="InterPro"/>
</dbReference>
<feature type="region of interest" description="Disordered" evidence="4">
    <location>
        <begin position="66"/>
        <end position="144"/>
    </location>
</feature>
<evidence type="ECO:0000256" key="1">
    <source>
        <dbReference type="ARBA" id="ARBA00022679"/>
    </source>
</evidence>
<evidence type="ECO:0000313" key="6">
    <source>
        <dbReference type="Proteomes" id="UP001208570"/>
    </source>
</evidence>
<dbReference type="Pfam" id="PF00406">
    <property type="entry name" value="ADK"/>
    <property type="match status" value="4"/>
</dbReference>
<dbReference type="PRINTS" id="PR00094">
    <property type="entry name" value="ADENYLTKNASE"/>
</dbReference>
<dbReference type="Proteomes" id="UP001208570">
    <property type="component" value="Unassembled WGS sequence"/>
</dbReference>
<comment type="caution">
    <text evidence="5">The sequence shown here is derived from an EMBL/GenBank/DDBJ whole genome shotgun (WGS) entry which is preliminary data.</text>
</comment>
<evidence type="ECO:0000313" key="5">
    <source>
        <dbReference type="EMBL" id="KAK2151184.1"/>
    </source>
</evidence>
<dbReference type="CDD" id="cd22978">
    <property type="entry name" value="DD_AK5"/>
    <property type="match status" value="1"/>
</dbReference>
<dbReference type="SUPFAM" id="SSF52540">
    <property type="entry name" value="P-loop containing nucleoside triphosphate hydrolases"/>
    <property type="match status" value="4"/>
</dbReference>
<dbReference type="GO" id="GO:0019205">
    <property type="term" value="F:nucleobase-containing compound kinase activity"/>
    <property type="evidence" value="ECO:0007669"/>
    <property type="project" value="InterPro"/>
</dbReference>
<dbReference type="CDD" id="cd01428">
    <property type="entry name" value="ADK"/>
    <property type="match status" value="2"/>
</dbReference>
<keyword evidence="3" id="KW-0418">Kinase</keyword>
<proteinExistence type="inferred from homology"/>
<evidence type="ECO:0000256" key="2">
    <source>
        <dbReference type="ARBA" id="ARBA00022741"/>
    </source>
</evidence>
<dbReference type="InterPro" id="IPR027417">
    <property type="entry name" value="P-loop_NTPase"/>
</dbReference>
<protein>
    <recommendedName>
        <fullName evidence="7">Adenylate kinase</fullName>
    </recommendedName>
</protein>
<dbReference type="Gene3D" id="3.40.50.300">
    <property type="entry name" value="P-loop containing nucleotide triphosphate hydrolases"/>
    <property type="match status" value="5"/>
</dbReference>
<feature type="compositionally biased region" description="Basic and acidic residues" evidence="4">
    <location>
        <begin position="89"/>
        <end position="101"/>
    </location>
</feature>
<dbReference type="EMBL" id="JAODUP010000373">
    <property type="protein sequence ID" value="KAK2151184.1"/>
    <property type="molecule type" value="Genomic_DNA"/>
</dbReference>